<evidence type="ECO:0000256" key="3">
    <source>
        <dbReference type="ARBA" id="ARBA00022729"/>
    </source>
</evidence>
<evidence type="ECO:0000256" key="1">
    <source>
        <dbReference type="ARBA" id="ARBA00004196"/>
    </source>
</evidence>
<keyword evidence="6" id="KW-0614">Plasmid</keyword>
<keyword evidence="2" id="KW-0813">Transport</keyword>
<feature type="region of interest" description="Disordered" evidence="4">
    <location>
        <begin position="31"/>
        <end position="69"/>
    </location>
</feature>
<dbReference type="PANTHER" id="PTHR30532">
    <property type="entry name" value="IRON III DICITRATE-BINDING PERIPLASMIC PROTEIN"/>
    <property type="match status" value="1"/>
</dbReference>
<feature type="domain" description="Fe/B12 periplasmic-binding" evidence="5">
    <location>
        <begin position="85"/>
        <end position="382"/>
    </location>
</feature>
<dbReference type="Pfam" id="PF01497">
    <property type="entry name" value="Peripla_BP_2"/>
    <property type="match status" value="1"/>
</dbReference>
<dbReference type="Proteomes" id="UP000509750">
    <property type="component" value="Plasmid unnamed1"/>
</dbReference>
<evidence type="ECO:0000313" key="7">
    <source>
        <dbReference type="Proteomes" id="UP000509750"/>
    </source>
</evidence>
<sequence length="414" mass="45074">MFDETTGRDASTRREYVRGMAALAGGAALAGCAGDDSTPTPANSADGGGTEGTDAATGSSPTAGGPYTASMSPMGGVEFDAVPERVFTVFPGYADMAVALGHGHKVNAVYVPEMSGTTMNHYYHHLDGVSFDWEDLADPLSDGLPKELLFELDSDVHLADPAWASTQTGWNRSDVEEIGSQLAPWFGNFFSGTNAPAPEGYDDYEYYDLWELFGNVAEVFQEGARYEALAAVHADLVSTIQADLPPKEERPTAVRVTLAGDGESFWTYHLNKPGTWLADTRPLGANDAFAERDWGGLWGEVDYEAMLETDPDVILHLWGMTPNYSIADTIAELESHSAGSQLTAVQDGRVYPAGMRYQGPIMNLFQIEMGAKQLYPDLFGEWPDYEDGEHYPEIPEDEWLFDRTRVAAVVNGEF</sequence>
<dbReference type="InterPro" id="IPR002491">
    <property type="entry name" value="ABC_transptr_periplasmic_BD"/>
</dbReference>
<dbReference type="PANTHER" id="PTHR30532:SF1">
    <property type="entry name" value="IRON(3+)-HYDROXAMATE-BINDING PROTEIN FHUD"/>
    <property type="match status" value="1"/>
</dbReference>
<proteinExistence type="predicted"/>
<geneLocation type="plasmid" evidence="6 7">
    <name>unnamed1</name>
</geneLocation>
<keyword evidence="3" id="KW-0732">Signal</keyword>
<dbReference type="KEGG" id="halg:HUG10_19345"/>
<evidence type="ECO:0000313" key="6">
    <source>
        <dbReference type="EMBL" id="QLG29761.1"/>
    </source>
</evidence>
<dbReference type="AlphaFoldDB" id="A0A7D5K3L1"/>
<dbReference type="GeneID" id="56031036"/>
<dbReference type="InterPro" id="IPR006311">
    <property type="entry name" value="TAT_signal"/>
</dbReference>
<name>A0A7D5K3L1_9EURY</name>
<dbReference type="InterPro" id="IPR051313">
    <property type="entry name" value="Bact_iron-sidero_bind"/>
</dbReference>
<dbReference type="EMBL" id="CP058530">
    <property type="protein sequence ID" value="QLG29761.1"/>
    <property type="molecule type" value="Genomic_DNA"/>
</dbReference>
<dbReference type="SUPFAM" id="SSF53807">
    <property type="entry name" value="Helical backbone' metal receptor"/>
    <property type="match status" value="1"/>
</dbReference>
<organism evidence="6 7">
    <name type="scientific">Halorarum halophilum</name>
    <dbReference type="NCBI Taxonomy" id="2743090"/>
    <lineage>
        <taxon>Archaea</taxon>
        <taxon>Methanobacteriati</taxon>
        <taxon>Methanobacteriota</taxon>
        <taxon>Stenosarchaea group</taxon>
        <taxon>Halobacteria</taxon>
        <taxon>Halobacteriales</taxon>
        <taxon>Haloferacaceae</taxon>
        <taxon>Halorarum</taxon>
    </lineage>
</organism>
<dbReference type="RefSeq" id="WP_179171335.1">
    <property type="nucleotide sequence ID" value="NZ_CP058530.1"/>
</dbReference>
<reference evidence="6 7" key="1">
    <citation type="submission" date="2020-07" db="EMBL/GenBank/DDBJ databases">
        <title>Gai3-2, isolated from salt lake.</title>
        <authorList>
            <person name="Cui H."/>
            <person name="Shi X."/>
        </authorList>
    </citation>
    <scope>NUCLEOTIDE SEQUENCE [LARGE SCALE GENOMIC DNA]</scope>
    <source>
        <strain evidence="6 7">Gai3-2</strain>
        <plasmid evidence="6 7">unnamed1</plasmid>
    </source>
</reference>
<dbReference type="OrthoDB" id="304381at2157"/>
<comment type="subcellular location">
    <subcellularLocation>
        <location evidence="1">Cell envelope</location>
    </subcellularLocation>
</comment>
<evidence type="ECO:0000256" key="4">
    <source>
        <dbReference type="SAM" id="MobiDB-lite"/>
    </source>
</evidence>
<protein>
    <submittedName>
        <fullName evidence="6">ABC transporter substrate-binding protein</fullName>
    </submittedName>
</protein>
<evidence type="ECO:0000256" key="2">
    <source>
        <dbReference type="ARBA" id="ARBA00022448"/>
    </source>
</evidence>
<gene>
    <name evidence="6" type="ORF">HUG10_19345</name>
</gene>
<accession>A0A7D5K3L1</accession>
<dbReference type="Gene3D" id="3.40.50.1980">
    <property type="entry name" value="Nitrogenase molybdenum iron protein domain"/>
    <property type="match status" value="2"/>
</dbReference>
<dbReference type="PROSITE" id="PS51318">
    <property type="entry name" value="TAT"/>
    <property type="match status" value="1"/>
</dbReference>
<evidence type="ECO:0000259" key="5">
    <source>
        <dbReference type="PROSITE" id="PS50983"/>
    </source>
</evidence>
<dbReference type="PROSITE" id="PS50983">
    <property type="entry name" value="FE_B12_PBP"/>
    <property type="match status" value="1"/>
</dbReference>
<keyword evidence="7" id="KW-1185">Reference proteome</keyword>